<organism evidence="1 2">
    <name type="scientific">Lipomyces orientalis</name>
    <dbReference type="NCBI Taxonomy" id="1233043"/>
    <lineage>
        <taxon>Eukaryota</taxon>
        <taxon>Fungi</taxon>
        <taxon>Dikarya</taxon>
        <taxon>Ascomycota</taxon>
        <taxon>Saccharomycotina</taxon>
        <taxon>Lipomycetes</taxon>
        <taxon>Lipomycetales</taxon>
        <taxon>Lipomycetaceae</taxon>
        <taxon>Lipomyces</taxon>
    </lineage>
</organism>
<evidence type="ECO:0000313" key="2">
    <source>
        <dbReference type="Proteomes" id="UP001489719"/>
    </source>
</evidence>
<proteinExistence type="predicted"/>
<dbReference type="Proteomes" id="UP001489719">
    <property type="component" value="Unassembled WGS sequence"/>
</dbReference>
<dbReference type="EMBL" id="MU970163">
    <property type="protein sequence ID" value="KAK9319771.1"/>
    <property type="molecule type" value="Genomic_DNA"/>
</dbReference>
<evidence type="ECO:0000313" key="1">
    <source>
        <dbReference type="EMBL" id="KAK9319771.1"/>
    </source>
</evidence>
<comment type="caution">
    <text evidence="1">The sequence shown here is derived from an EMBL/GenBank/DDBJ whole genome shotgun (WGS) entry which is preliminary data.</text>
</comment>
<sequence length="643" mass="72055">MYATPMSPLRSKPETQARDQRTRTSRACDSCYKRKIKCDADIPHCNWCKHHNLSCTFTRLVRRGRKKKPDPSQQLREFQLFERIEKIENLLTGTRSSRDPGISGSNSSFGTTPDLAPVPQSFCPSSGTLHFAGFRLGEISSYTGIPLFSLDGQQWVQSRTGQTVTFEKLCAFGPPWQKLRFLDGNSLSRNLQALQGVVTLPSRDIVEECVLTYSSSILRFVFPVIDTVLFNETIKLAYQPENNNGTGVASAKACIYSFLAFASVFNLHSSTSPAVDGEACALKADSLLPQVLHETTIDSLQTAAMLLVFQNFAGNLQSAVLMNSIASRFLFILGAHVQSYQDSAGQALLANMASRTEHHLRNLFWLCYSFDKELCLRTGQPPSINDEHCDLTLPPVYPEELYNDFPFRPPSDEVVRCPLFPGDLRLTMIKSRAYTALYSARALQKSDAELLKDIRELDDDLEKWRTSLPPTLRPTISFSHETPNDNEMNMHSVTIRLAYHHCVAAIHQAASRCKAWAGGQSMVMDGVSSSLALSVEASRSSIFYLQTAQHVLPDESFWMLVFYPITAFLTIFCNILLHPLDPRADEDLNLLNKVPDLIKRMPSRELSLNEVMHIKRTADFVTELSRLGKYAIIKASKENSGCI</sequence>
<gene>
    <name evidence="1" type="ORF">V1517DRAFT_331452</name>
</gene>
<reference evidence="2" key="1">
    <citation type="journal article" date="2024" name="Front. Bioeng. Biotechnol.">
        <title>Genome-scale model development and genomic sequencing of the oleaginous clade Lipomyces.</title>
        <authorList>
            <person name="Czajka J.J."/>
            <person name="Han Y."/>
            <person name="Kim J."/>
            <person name="Mondo S.J."/>
            <person name="Hofstad B.A."/>
            <person name="Robles A."/>
            <person name="Haridas S."/>
            <person name="Riley R."/>
            <person name="LaButti K."/>
            <person name="Pangilinan J."/>
            <person name="Andreopoulos W."/>
            <person name="Lipzen A."/>
            <person name="Yan J."/>
            <person name="Wang M."/>
            <person name="Ng V."/>
            <person name="Grigoriev I.V."/>
            <person name="Spatafora J.W."/>
            <person name="Magnuson J.K."/>
            <person name="Baker S.E."/>
            <person name="Pomraning K.R."/>
        </authorList>
    </citation>
    <scope>NUCLEOTIDE SEQUENCE [LARGE SCALE GENOMIC DNA]</scope>
    <source>
        <strain evidence="2">CBS 10300</strain>
    </source>
</reference>
<keyword evidence="2" id="KW-1185">Reference proteome</keyword>
<name>A0ACC3TFK8_9ASCO</name>
<protein>
    <submittedName>
        <fullName evidence="1">Uncharacterized protein</fullName>
    </submittedName>
</protein>
<accession>A0ACC3TFK8</accession>